<dbReference type="InterPro" id="IPR000835">
    <property type="entry name" value="HTH_MarR-typ"/>
</dbReference>
<organism evidence="2 3">
    <name type="scientific">Klenkia sesuvii</name>
    <dbReference type="NCBI Taxonomy" id="3103137"/>
    <lineage>
        <taxon>Bacteria</taxon>
        <taxon>Bacillati</taxon>
        <taxon>Actinomycetota</taxon>
        <taxon>Actinomycetes</taxon>
        <taxon>Geodermatophilales</taxon>
        <taxon>Geodermatophilaceae</taxon>
        <taxon>Klenkia</taxon>
    </lineage>
</organism>
<evidence type="ECO:0000259" key="1">
    <source>
        <dbReference type="PROSITE" id="PS50995"/>
    </source>
</evidence>
<dbReference type="Gene3D" id="1.10.10.10">
    <property type="entry name" value="Winged helix-like DNA-binding domain superfamily/Winged helix DNA-binding domain"/>
    <property type="match status" value="1"/>
</dbReference>
<dbReference type="PANTHER" id="PTHR33164">
    <property type="entry name" value="TRANSCRIPTIONAL REGULATOR, MARR FAMILY"/>
    <property type="match status" value="1"/>
</dbReference>
<evidence type="ECO:0000313" key="2">
    <source>
        <dbReference type="EMBL" id="MEI4273221.1"/>
    </source>
</evidence>
<dbReference type="SMART" id="SM00347">
    <property type="entry name" value="HTH_MARR"/>
    <property type="match status" value="1"/>
</dbReference>
<protein>
    <submittedName>
        <fullName evidence="2">MarR family transcriptional regulator</fullName>
    </submittedName>
</protein>
<dbReference type="EMBL" id="JBAPLU010000018">
    <property type="protein sequence ID" value="MEI4273221.1"/>
    <property type="molecule type" value="Genomic_DNA"/>
</dbReference>
<accession>A0ABU8DWN5</accession>
<dbReference type="InterPro" id="IPR039422">
    <property type="entry name" value="MarR/SlyA-like"/>
</dbReference>
<dbReference type="Pfam" id="PF01047">
    <property type="entry name" value="MarR"/>
    <property type="match status" value="1"/>
</dbReference>
<dbReference type="InterPro" id="IPR036390">
    <property type="entry name" value="WH_DNA-bd_sf"/>
</dbReference>
<feature type="domain" description="HTH marR-type" evidence="1">
    <location>
        <begin position="11"/>
        <end position="147"/>
    </location>
</feature>
<evidence type="ECO:0000313" key="3">
    <source>
        <dbReference type="Proteomes" id="UP001361570"/>
    </source>
</evidence>
<gene>
    <name evidence="2" type="ORF">TEK04_15955</name>
</gene>
<dbReference type="PROSITE" id="PS50995">
    <property type="entry name" value="HTH_MARR_2"/>
    <property type="match status" value="1"/>
</dbReference>
<sequence>MAPRDPLSPAQLETYFALMETASLLQYAVEQQLKADGPLSWVQFQVLAGLALGERPSQRMTDIADRVVYSRSGLTYQARVLEDRGLVTRSADPDDERGTVVAVTPAGRALVEQVLPGHEAVVRRVLLDHLDAADGGALTRLLQRLRDRMRQAPPRSARRR</sequence>
<dbReference type="Proteomes" id="UP001361570">
    <property type="component" value="Unassembled WGS sequence"/>
</dbReference>
<dbReference type="RefSeq" id="WP_336405343.1">
    <property type="nucleotide sequence ID" value="NZ_JBAPLU010000018.1"/>
</dbReference>
<name>A0ABU8DWN5_9ACTN</name>
<reference evidence="2 3" key="1">
    <citation type="submission" date="2024-03" db="EMBL/GenBank/DDBJ databases">
        <title>Draft genome sequence of Klenkia sp. LSe6-5.</title>
        <authorList>
            <person name="Duangmal K."/>
            <person name="Chantavorakit T."/>
        </authorList>
    </citation>
    <scope>NUCLEOTIDE SEQUENCE [LARGE SCALE GENOMIC DNA]</scope>
    <source>
        <strain evidence="2 3">LSe6-5</strain>
    </source>
</reference>
<keyword evidence="3" id="KW-1185">Reference proteome</keyword>
<proteinExistence type="predicted"/>
<dbReference type="PANTHER" id="PTHR33164:SF99">
    <property type="entry name" value="MARR FAMILY REGULATORY PROTEIN"/>
    <property type="match status" value="1"/>
</dbReference>
<dbReference type="SUPFAM" id="SSF46785">
    <property type="entry name" value="Winged helix' DNA-binding domain"/>
    <property type="match status" value="1"/>
</dbReference>
<dbReference type="InterPro" id="IPR036388">
    <property type="entry name" value="WH-like_DNA-bd_sf"/>
</dbReference>
<comment type="caution">
    <text evidence="2">The sequence shown here is derived from an EMBL/GenBank/DDBJ whole genome shotgun (WGS) entry which is preliminary data.</text>
</comment>